<dbReference type="InterPro" id="IPR025877">
    <property type="entry name" value="MobA-like_NTP_Trfase"/>
</dbReference>
<keyword evidence="4" id="KW-1185">Reference proteome</keyword>
<dbReference type="PANTHER" id="PTHR43777">
    <property type="entry name" value="MOLYBDENUM COFACTOR CYTIDYLYLTRANSFERASE"/>
    <property type="match status" value="1"/>
</dbReference>
<protein>
    <submittedName>
        <fullName evidence="3">Nucleotidyltransferase family protein</fullName>
    </submittedName>
</protein>
<dbReference type="AlphaFoldDB" id="A0A7W4QAD8"/>
<proteinExistence type="predicted"/>
<dbReference type="GO" id="GO:0016779">
    <property type="term" value="F:nucleotidyltransferase activity"/>
    <property type="evidence" value="ECO:0007669"/>
    <property type="project" value="UniProtKB-ARBA"/>
</dbReference>
<dbReference type="CDD" id="cd04182">
    <property type="entry name" value="GT_2_like_f"/>
    <property type="match status" value="1"/>
</dbReference>
<dbReference type="Gene3D" id="3.90.550.10">
    <property type="entry name" value="Spore Coat Polysaccharide Biosynthesis Protein SpsA, Chain A"/>
    <property type="match status" value="1"/>
</dbReference>
<dbReference type="RefSeq" id="WP_183088913.1">
    <property type="nucleotide sequence ID" value="NZ_JACJUD010000003.1"/>
</dbReference>
<evidence type="ECO:0000313" key="3">
    <source>
        <dbReference type="EMBL" id="MBB2495360.1"/>
    </source>
</evidence>
<dbReference type="InterPro" id="IPR029044">
    <property type="entry name" value="Nucleotide-diphossugar_trans"/>
</dbReference>
<dbReference type="Proteomes" id="UP000542720">
    <property type="component" value="Unassembled WGS sequence"/>
</dbReference>
<name>A0A7W4QAD8_9GAMM</name>
<dbReference type="Pfam" id="PF12804">
    <property type="entry name" value="NTP_transf_3"/>
    <property type="match status" value="1"/>
</dbReference>
<feature type="domain" description="MobA-like NTP transferase" evidence="2">
    <location>
        <begin position="6"/>
        <end position="164"/>
    </location>
</feature>
<dbReference type="EMBL" id="JACJUD010000003">
    <property type="protein sequence ID" value="MBB2495360.1"/>
    <property type="molecule type" value="Genomic_DNA"/>
</dbReference>
<keyword evidence="3" id="KW-0808">Transferase</keyword>
<gene>
    <name evidence="3" type="ORF">H3H51_10050</name>
</gene>
<keyword evidence="1" id="KW-0460">Magnesium</keyword>
<dbReference type="PANTHER" id="PTHR43777:SF1">
    <property type="entry name" value="MOLYBDENUM COFACTOR CYTIDYLYLTRANSFERASE"/>
    <property type="match status" value="1"/>
</dbReference>
<comment type="caution">
    <text evidence="3">The sequence shown here is derived from an EMBL/GenBank/DDBJ whole genome shotgun (WGS) entry which is preliminary data.</text>
</comment>
<sequence>MADVIALILAAGQGRRFGSDKRRALLTDGRGLLATCVAQARQVFDAVWVVLREDDDPAVLGLPADQPVIRCADAQQGMGHSLAAGVQVLLGRPESALAVLLGDMPWIDPASLRQLVQASDAEHIVFPLHRGQRGHPVLFGRQHWSALTQLHGDQGAKAVLAAHESAWRAISLDDPGVLRDVDTPQALG</sequence>
<dbReference type="SUPFAM" id="SSF53448">
    <property type="entry name" value="Nucleotide-diphospho-sugar transferases"/>
    <property type="match status" value="1"/>
</dbReference>
<evidence type="ECO:0000256" key="1">
    <source>
        <dbReference type="ARBA" id="ARBA00022842"/>
    </source>
</evidence>
<organism evidence="3 4">
    <name type="scientific">Aquipseudomonas ullengensis</name>
    <dbReference type="NCBI Taxonomy" id="2759166"/>
    <lineage>
        <taxon>Bacteria</taxon>
        <taxon>Pseudomonadati</taxon>
        <taxon>Pseudomonadota</taxon>
        <taxon>Gammaproteobacteria</taxon>
        <taxon>Pseudomonadales</taxon>
        <taxon>Pseudomonadaceae</taxon>
        <taxon>Aquipseudomonas</taxon>
    </lineage>
</organism>
<accession>A0A7W4QAD8</accession>
<evidence type="ECO:0000259" key="2">
    <source>
        <dbReference type="Pfam" id="PF12804"/>
    </source>
</evidence>
<evidence type="ECO:0000313" key="4">
    <source>
        <dbReference type="Proteomes" id="UP000542720"/>
    </source>
</evidence>
<reference evidence="3 4" key="1">
    <citation type="submission" date="2020-08" db="EMBL/GenBank/DDBJ databases">
        <authorList>
            <person name="Kim C.M."/>
        </authorList>
    </citation>
    <scope>NUCLEOTIDE SEQUENCE [LARGE SCALE GENOMIC DNA]</scope>
    <source>
        <strain evidence="3 4">UL070</strain>
    </source>
</reference>